<dbReference type="GO" id="GO:0009007">
    <property type="term" value="F:site-specific DNA-methyltransferase (adenine-specific) activity"/>
    <property type="evidence" value="ECO:0007669"/>
    <property type="project" value="UniProtKB-EC"/>
</dbReference>
<evidence type="ECO:0000256" key="8">
    <source>
        <dbReference type="ARBA" id="ARBA00023125"/>
    </source>
</evidence>
<proteinExistence type="inferred from homology"/>
<evidence type="ECO:0000256" key="7">
    <source>
        <dbReference type="ARBA" id="ARBA00022747"/>
    </source>
</evidence>
<evidence type="ECO:0000256" key="6">
    <source>
        <dbReference type="ARBA" id="ARBA00022691"/>
    </source>
</evidence>
<keyword evidence="7" id="KW-0680">Restriction system</keyword>
<dbReference type="EC" id="2.1.1.72" evidence="3"/>
<dbReference type="InterPro" id="IPR051537">
    <property type="entry name" value="DNA_Adenine_Mtase"/>
</dbReference>
<dbReference type="GO" id="GO:0009307">
    <property type="term" value="P:DNA restriction-modification system"/>
    <property type="evidence" value="ECO:0007669"/>
    <property type="project" value="UniProtKB-KW"/>
</dbReference>
<evidence type="ECO:0000256" key="9">
    <source>
        <dbReference type="ARBA" id="ARBA00047942"/>
    </source>
</evidence>
<dbReference type="InterPro" id="IPR029063">
    <property type="entry name" value="SAM-dependent_MTases_sf"/>
</dbReference>
<feature type="domain" description="Type I restriction modification DNA specificity" evidence="10">
    <location>
        <begin position="889"/>
        <end position="1022"/>
    </location>
</feature>
<keyword evidence="4 12" id="KW-0489">Methyltransferase</keyword>
<keyword evidence="8" id="KW-0238">DNA-binding</keyword>
<dbReference type="REBASE" id="409762">
    <property type="entry name" value="Pde13067ORF2034P"/>
</dbReference>
<dbReference type="PANTHER" id="PTHR42933">
    <property type="entry name" value="SLR6095 PROTEIN"/>
    <property type="match status" value="1"/>
</dbReference>
<dbReference type="Gene3D" id="3.90.220.20">
    <property type="entry name" value="DNA methylase specificity domains"/>
    <property type="match status" value="2"/>
</dbReference>
<keyword evidence="6" id="KW-0949">S-adenosyl-L-methionine</keyword>
<evidence type="ECO:0000313" key="12">
    <source>
        <dbReference type="EMBL" id="SUB94172.1"/>
    </source>
</evidence>
<accession>A0A379EDM9</accession>
<dbReference type="CDD" id="cd02440">
    <property type="entry name" value="AdoMet_MTases"/>
    <property type="match status" value="1"/>
</dbReference>
<dbReference type="EMBL" id="UGTM01000002">
    <property type="protein sequence ID" value="SUB94172.1"/>
    <property type="molecule type" value="Genomic_DNA"/>
</dbReference>
<comment type="catalytic activity">
    <reaction evidence="9">
        <text>a 2'-deoxyadenosine in DNA + S-adenosyl-L-methionine = an N(6)-methyl-2'-deoxyadenosine in DNA + S-adenosyl-L-homocysteine + H(+)</text>
        <dbReference type="Rhea" id="RHEA:15197"/>
        <dbReference type="Rhea" id="RHEA-COMP:12418"/>
        <dbReference type="Rhea" id="RHEA-COMP:12419"/>
        <dbReference type="ChEBI" id="CHEBI:15378"/>
        <dbReference type="ChEBI" id="CHEBI:57856"/>
        <dbReference type="ChEBI" id="CHEBI:59789"/>
        <dbReference type="ChEBI" id="CHEBI:90615"/>
        <dbReference type="ChEBI" id="CHEBI:90616"/>
        <dbReference type="EC" id="2.1.1.72"/>
    </reaction>
</comment>
<keyword evidence="5 12" id="KW-0808">Transferase</keyword>
<dbReference type="Pfam" id="PF01420">
    <property type="entry name" value="Methylase_S"/>
    <property type="match status" value="2"/>
</dbReference>
<dbReference type="InterPro" id="IPR002052">
    <property type="entry name" value="DNA_methylase_N6_adenine_CS"/>
</dbReference>
<dbReference type="PANTHER" id="PTHR42933:SF3">
    <property type="entry name" value="TYPE I RESTRICTION ENZYME MJAVIII METHYLASE SUBUNIT"/>
    <property type="match status" value="1"/>
</dbReference>
<evidence type="ECO:0000259" key="11">
    <source>
        <dbReference type="Pfam" id="PF02384"/>
    </source>
</evidence>
<dbReference type="Proteomes" id="UP000255469">
    <property type="component" value="Unassembled WGS sequence"/>
</dbReference>
<evidence type="ECO:0000256" key="2">
    <source>
        <dbReference type="ARBA" id="ARBA00010923"/>
    </source>
</evidence>
<dbReference type="PRINTS" id="PR00507">
    <property type="entry name" value="N12N6MTFRASE"/>
</dbReference>
<evidence type="ECO:0000259" key="10">
    <source>
        <dbReference type="Pfam" id="PF01420"/>
    </source>
</evidence>
<dbReference type="GO" id="GO:0003677">
    <property type="term" value="F:DNA binding"/>
    <property type="evidence" value="ECO:0007669"/>
    <property type="project" value="UniProtKB-KW"/>
</dbReference>
<dbReference type="PROSITE" id="PS00092">
    <property type="entry name" value="N6_MTASE"/>
    <property type="match status" value="1"/>
</dbReference>
<dbReference type="InterPro" id="IPR003356">
    <property type="entry name" value="DNA_methylase_A-5"/>
</dbReference>
<evidence type="ECO:0000256" key="1">
    <source>
        <dbReference type="ARBA" id="ARBA00006594"/>
    </source>
</evidence>
<dbReference type="AlphaFoldDB" id="A0A379EDM9"/>
<evidence type="ECO:0000256" key="3">
    <source>
        <dbReference type="ARBA" id="ARBA00011900"/>
    </source>
</evidence>
<evidence type="ECO:0000313" key="13">
    <source>
        <dbReference type="Proteomes" id="UP000255469"/>
    </source>
</evidence>
<comment type="similarity">
    <text evidence="1">Belongs to the N(4)/N(6)-methyltransferase family.</text>
</comment>
<dbReference type="SUPFAM" id="SSF116734">
    <property type="entry name" value="DNA methylase specificity domain"/>
    <property type="match status" value="2"/>
</dbReference>
<dbReference type="GO" id="GO:0032259">
    <property type="term" value="P:methylation"/>
    <property type="evidence" value="ECO:0007669"/>
    <property type="project" value="UniProtKB-KW"/>
</dbReference>
<organism evidence="12 13">
    <name type="scientific">Prevotella denticola</name>
    <dbReference type="NCBI Taxonomy" id="28129"/>
    <lineage>
        <taxon>Bacteria</taxon>
        <taxon>Pseudomonadati</taxon>
        <taxon>Bacteroidota</taxon>
        <taxon>Bacteroidia</taxon>
        <taxon>Bacteroidales</taxon>
        <taxon>Prevotellaceae</taxon>
        <taxon>Prevotella</taxon>
    </lineage>
</organism>
<dbReference type="InterPro" id="IPR000055">
    <property type="entry name" value="Restrct_endonuc_typeI_TRD"/>
</dbReference>
<sequence length="1218" mass="140307">MITTSNLLQVLKHIGFEKANVGEYYTKDYGTCIMAVDFDNKRLIYPEAKGLIVNDKTTSNFEHPENFVVFECVCRLLEKGYRPEHIELERRWQLGHDGKSGKADILVTDERGTSLIIIECKTSGKEYNKEIKNTEEYGGQLFSYWQQEPATRWLALYASDWKDERLVYFSPVINCTDDANIVLMAKKDDDVKLYQQARNEVDKYETWDETYNRQWLDNLIFDEESQAYNIGIPPLRKGKLRDFTHDDKIVNKFEEILRHNNVSDKENAFNRLVALFICKLVDEIQKQDFEEVEFQYKPGVDTYETLQDRLQRLHTQGMNDFMKEKIFYVEADYAERLFMQYTGQNRKKAIADLNNTIRILKFYSNNDFAFKDVHNEELFYQNGKTLVEVVQLFQPYRIVYPSKHQFLGDLFEQLLNKGFKQNEGQFFTPMPITRFIWDSLPISDYINRRGLPRVIDYACGAGHFLTEAVEAINGVREDADNSWVEKHIYGVEKDYRLARVSKISMFMNGAGGANIIFGDGLENYPEKEIDNGSFDILVANPPYSVSGFKQHLKLKNNSFELLPRITTDSSDIETLFVERIAQVLKPQGIAAVVLPSSILSNNSASYMGAREQLLQHFMLHAIVSFGSKTFGATGTNTIVLFLEKYNEPPKVTELAQDAVNAIMQGLDDRDWEDKELLEAYCRMQQVEVSRYKDIIARTLSADDLSADSYFKMYTNIFNTLPDVKYPKNFSAEQCKAARTEHLFDFVESIERSKLYYFALTCKQATTVVTGPTDVKEQKSFLGYDWSNRKGAEGIVIHIPGGMLYNDEDRFARGTLACAIRNAFLNSTTTLPDDVAKYVKTHHLYDLMDFGRVEFDKTIKLSSTKGNIINYRFPTQRLGNLLVNVVGASTKIAQYEIKQSGKYPVVTQQTDNLIAGYSDNVNVITDLPLVLFGDHTCAIKYIDFPFLRGADGTQLIKVDWKQCMPKYLYYFLSYIEITNKDRYERHYKYLKEIEVSLPPLSIQQQIVEECQKVDEAIVTSQNNVEKLKLDIYKLVDGAYGEHLPLSAVASFATDRKGYSSISPETFVTTDNLLQNCEGVKPYDGVPNIDSVIEYQVGDLLLSNIRPYLKKLWLSDRDGGCNPDVLVLRVNKVRILPKYFYYQLARQEFFDFVMADVKGVKMPRGKKEVIMRYPISVPPLAEQQRIVKELVQLEHEIETLQQTIADCPSMKQAILDKYLK</sequence>
<reference evidence="12 13" key="1">
    <citation type="submission" date="2018-06" db="EMBL/GenBank/DDBJ databases">
        <authorList>
            <consortium name="Pathogen Informatics"/>
            <person name="Doyle S."/>
        </authorList>
    </citation>
    <scope>NUCLEOTIDE SEQUENCE [LARGE SCALE GENOMIC DNA]</scope>
    <source>
        <strain evidence="12 13">NCTC13067</strain>
    </source>
</reference>
<evidence type="ECO:0000256" key="5">
    <source>
        <dbReference type="ARBA" id="ARBA00022679"/>
    </source>
</evidence>
<dbReference type="RefSeq" id="WP_025067219.1">
    <property type="nucleotide sequence ID" value="NZ_CAUVPN010000003.1"/>
</dbReference>
<dbReference type="SUPFAM" id="SSF53335">
    <property type="entry name" value="S-adenosyl-L-methionine-dependent methyltransferases"/>
    <property type="match status" value="1"/>
</dbReference>
<comment type="similarity">
    <text evidence="2">Belongs to the type-I restriction system S methylase family.</text>
</comment>
<dbReference type="Pfam" id="PF02384">
    <property type="entry name" value="N6_Mtase"/>
    <property type="match status" value="1"/>
</dbReference>
<dbReference type="GO" id="GO:0008170">
    <property type="term" value="F:N-methyltransferase activity"/>
    <property type="evidence" value="ECO:0007669"/>
    <property type="project" value="InterPro"/>
</dbReference>
<feature type="domain" description="DNA methylase adenine-specific" evidence="11">
    <location>
        <begin position="404"/>
        <end position="650"/>
    </location>
</feature>
<dbReference type="InterPro" id="IPR044946">
    <property type="entry name" value="Restrct_endonuc_typeI_TRD_sf"/>
</dbReference>
<feature type="domain" description="Type I restriction modification DNA specificity" evidence="10">
    <location>
        <begin position="1120"/>
        <end position="1201"/>
    </location>
</feature>
<name>A0A379EDM9_9BACT</name>
<evidence type="ECO:0000256" key="4">
    <source>
        <dbReference type="ARBA" id="ARBA00022603"/>
    </source>
</evidence>
<dbReference type="Gene3D" id="3.40.50.150">
    <property type="entry name" value="Vaccinia Virus protein VP39"/>
    <property type="match status" value="1"/>
</dbReference>
<protein>
    <recommendedName>
        <fullName evidence="3">site-specific DNA-methyltransferase (adenine-specific)</fullName>
        <ecNumber evidence="3">2.1.1.72</ecNumber>
    </recommendedName>
</protein>
<gene>
    <name evidence="12" type="ORF">NCTC13067_02034</name>
</gene>